<dbReference type="AlphaFoldDB" id="A0A173VWH9"/>
<gene>
    <name evidence="1" type="ORF">ERS852429_03572</name>
</gene>
<evidence type="ECO:0008006" key="3">
    <source>
        <dbReference type="Google" id="ProtNLM"/>
    </source>
</evidence>
<sequence length="181" mass="21063">MAQAVKTNIVPEGYQKAQLYEGDTMAVVNLREVFIYPQVKFKNKREQAKYNKLVRDVKRTLPYAKMVYDTLIETYEYMETLPNDKARQAHLKRMEKELFAQYKPELKKLSFSQGKLLIKLIDRECNQSSYNLLKAYLGSFRAGFWNFFAGMFGASLKSEYDPKGKDAMTERVVVLVENGLI</sequence>
<dbReference type="RefSeq" id="WP_005860363.1">
    <property type="nucleotide sequence ID" value="NZ_CDRH01000852.1"/>
</dbReference>
<dbReference type="Pfam" id="PF14127">
    <property type="entry name" value="DUF4294"/>
    <property type="match status" value="1"/>
</dbReference>
<dbReference type="Proteomes" id="UP000095591">
    <property type="component" value="Unassembled WGS sequence"/>
</dbReference>
<dbReference type="EMBL" id="CYXP01000009">
    <property type="protein sequence ID" value="CUN30465.1"/>
    <property type="molecule type" value="Genomic_DNA"/>
</dbReference>
<evidence type="ECO:0000313" key="2">
    <source>
        <dbReference type="Proteomes" id="UP000095591"/>
    </source>
</evidence>
<protein>
    <recommendedName>
        <fullName evidence="3">DUF4294 domain-containing protein</fullName>
    </recommendedName>
</protein>
<accession>A0A173VWH9</accession>
<evidence type="ECO:0000313" key="1">
    <source>
        <dbReference type="EMBL" id="CUN30465.1"/>
    </source>
</evidence>
<dbReference type="InterPro" id="IPR025636">
    <property type="entry name" value="DUF4294"/>
</dbReference>
<name>A0A173VWH9_PARDI</name>
<organism evidence="1 2">
    <name type="scientific">Parabacteroides distasonis</name>
    <dbReference type="NCBI Taxonomy" id="823"/>
    <lineage>
        <taxon>Bacteria</taxon>
        <taxon>Pseudomonadati</taxon>
        <taxon>Bacteroidota</taxon>
        <taxon>Bacteroidia</taxon>
        <taxon>Bacteroidales</taxon>
        <taxon>Tannerellaceae</taxon>
        <taxon>Parabacteroides</taxon>
    </lineage>
</organism>
<reference evidence="1 2" key="1">
    <citation type="submission" date="2015-09" db="EMBL/GenBank/DDBJ databases">
        <authorList>
            <consortium name="Pathogen Informatics"/>
        </authorList>
    </citation>
    <scope>NUCLEOTIDE SEQUENCE [LARGE SCALE GENOMIC DNA]</scope>
    <source>
        <strain evidence="1 2">2789STDY5608872</strain>
    </source>
</reference>
<proteinExistence type="predicted"/>